<gene>
    <name evidence="5" type="ORF">MPSI1_000386</name>
</gene>
<dbReference type="InterPro" id="IPR038286">
    <property type="entry name" value="IPK_sf"/>
</dbReference>
<sequence length="239" mass="26067">MLDGAPAAPFQAAGHPGVLVASEHASCVVKRCPLQESQFYEEVWQGTDDAHQVMRGCMPKCHGIRIQGKNAAGWPPLDVEADNAVLLENLVYPFVHADVCDIKLGTLLYDERPGITDPAKVGRMKFKAETTTSGRYGMRIAGWTIWDGQRHCSVGKEPGKAAQSIQDMSELLTEALRLRSDSRRSLIVQTLIPLVRELKTRLAGVPAQLRSTSVLIVVEGEEGDLANNIDTRKTIGGPQ</sequence>
<dbReference type="Pfam" id="PF03770">
    <property type="entry name" value="IPK"/>
    <property type="match status" value="1"/>
</dbReference>
<evidence type="ECO:0000256" key="4">
    <source>
        <dbReference type="RuleBase" id="RU363090"/>
    </source>
</evidence>
<evidence type="ECO:0000313" key="5">
    <source>
        <dbReference type="EMBL" id="WFD41750.1"/>
    </source>
</evidence>
<keyword evidence="2 4" id="KW-0808">Transferase</keyword>
<name>A0AAF0F6I4_9BASI</name>
<proteinExistence type="inferred from homology"/>
<dbReference type="Gene3D" id="3.30.470.160">
    <property type="entry name" value="Inositol polyphosphate kinase"/>
    <property type="match status" value="1"/>
</dbReference>
<dbReference type="AlphaFoldDB" id="A0AAF0F6I4"/>
<evidence type="ECO:0000256" key="2">
    <source>
        <dbReference type="ARBA" id="ARBA00022679"/>
    </source>
</evidence>
<comment type="similarity">
    <text evidence="1 4">Belongs to the inositol phosphokinase (IPK) family.</text>
</comment>
<organism evidence="5 6">
    <name type="scientific">Malassezia psittaci</name>
    <dbReference type="NCBI Taxonomy" id="1821823"/>
    <lineage>
        <taxon>Eukaryota</taxon>
        <taxon>Fungi</taxon>
        <taxon>Dikarya</taxon>
        <taxon>Basidiomycota</taxon>
        <taxon>Ustilaginomycotina</taxon>
        <taxon>Malasseziomycetes</taxon>
        <taxon>Malasseziales</taxon>
        <taxon>Malasseziaceae</taxon>
        <taxon>Malassezia</taxon>
    </lineage>
</organism>
<dbReference type="GO" id="GO:0046854">
    <property type="term" value="P:phosphatidylinositol phosphate biosynthetic process"/>
    <property type="evidence" value="ECO:0007669"/>
    <property type="project" value="TreeGrafter"/>
</dbReference>
<reference evidence="5" key="1">
    <citation type="submission" date="2023-02" db="EMBL/GenBank/DDBJ databases">
        <title>Mating type loci evolution in Malassezia.</title>
        <authorList>
            <person name="Coelho M.A."/>
        </authorList>
    </citation>
    <scope>NUCLEOTIDE SEQUENCE</scope>
    <source>
        <strain evidence="5">CBS 14136</strain>
    </source>
</reference>
<dbReference type="GO" id="GO:0008440">
    <property type="term" value="F:inositol-1,4,5-trisphosphate 3-kinase activity"/>
    <property type="evidence" value="ECO:0007669"/>
    <property type="project" value="TreeGrafter"/>
</dbReference>
<dbReference type="EC" id="2.7.-.-" evidence="4"/>
<dbReference type="Proteomes" id="UP001214628">
    <property type="component" value="Chromosome 1"/>
</dbReference>
<dbReference type="GO" id="GO:0005634">
    <property type="term" value="C:nucleus"/>
    <property type="evidence" value="ECO:0007669"/>
    <property type="project" value="TreeGrafter"/>
</dbReference>
<dbReference type="InterPro" id="IPR005522">
    <property type="entry name" value="IPK"/>
</dbReference>
<evidence type="ECO:0000256" key="1">
    <source>
        <dbReference type="ARBA" id="ARBA00007374"/>
    </source>
</evidence>
<evidence type="ECO:0000256" key="3">
    <source>
        <dbReference type="ARBA" id="ARBA00022777"/>
    </source>
</evidence>
<dbReference type="GO" id="GO:0000824">
    <property type="term" value="F:inositol-1,4,5,6-tetrakisphosphate 3-kinase activity"/>
    <property type="evidence" value="ECO:0007669"/>
    <property type="project" value="TreeGrafter"/>
</dbReference>
<keyword evidence="3 4" id="KW-0418">Kinase</keyword>
<dbReference type="PANTHER" id="PTHR12400">
    <property type="entry name" value="INOSITOL POLYPHOSPHATE KINASE"/>
    <property type="match status" value="1"/>
</dbReference>
<protein>
    <recommendedName>
        <fullName evidence="4">Kinase</fullName>
        <ecNumber evidence="4">2.7.-.-</ecNumber>
    </recommendedName>
</protein>
<dbReference type="GO" id="GO:0005737">
    <property type="term" value="C:cytoplasm"/>
    <property type="evidence" value="ECO:0007669"/>
    <property type="project" value="TreeGrafter"/>
</dbReference>
<keyword evidence="6" id="KW-1185">Reference proteome</keyword>
<dbReference type="PANTHER" id="PTHR12400:SF108">
    <property type="entry name" value="KINASE"/>
    <property type="match status" value="1"/>
</dbReference>
<dbReference type="SUPFAM" id="SSF56104">
    <property type="entry name" value="SAICAR synthase-like"/>
    <property type="match status" value="1"/>
</dbReference>
<dbReference type="GO" id="GO:0032958">
    <property type="term" value="P:inositol phosphate biosynthetic process"/>
    <property type="evidence" value="ECO:0007669"/>
    <property type="project" value="InterPro"/>
</dbReference>
<accession>A0AAF0F6I4</accession>
<evidence type="ECO:0000313" key="6">
    <source>
        <dbReference type="Proteomes" id="UP001214628"/>
    </source>
</evidence>
<dbReference type="EMBL" id="CP118375">
    <property type="protein sequence ID" value="WFD41750.1"/>
    <property type="molecule type" value="Genomic_DNA"/>
</dbReference>